<dbReference type="EMBL" id="GL870876">
    <property type="protein sequence ID" value="EIJ89465.1"/>
    <property type="molecule type" value="Genomic_DNA"/>
</dbReference>
<dbReference type="PANTHER" id="PTHR19920">
    <property type="entry name" value="WD40 PROTEIN CIAO1"/>
    <property type="match status" value="1"/>
</dbReference>
<evidence type="ECO:0000313" key="2">
    <source>
        <dbReference type="Proteomes" id="UP000002872"/>
    </source>
</evidence>
<organism evidence="1 2">
    <name type="scientific">Nematocida parisii (strain ERTm3)</name>
    <name type="common">Nematode killer fungus</name>
    <dbReference type="NCBI Taxonomy" id="935791"/>
    <lineage>
        <taxon>Eukaryota</taxon>
        <taxon>Fungi</taxon>
        <taxon>Fungi incertae sedis</taxon>
        <taxon>Microsporidia</taxon>
        <taxon>Nematocida</taxon>
    </lineage>
</organism>
<dbReference type="PANTHER" id="PTHR19920:SF0">
    <property type="entry name" value="CYTOSOLIC IRON-SULFUR PROTEIN ASSEMBLY PROTEIN CIAO1-RELATED"/>
    <property type="match status" value="1"/>
</dbReference>
<dbReference type="Proteomes" id="UP000002872">
    <property type="component" value="Unassembled WGS sequence"/>
</dbReference>
<accession>I3EJR8</accession>
<gene>
    <name evidence="1" type="ORF">NEQG_00235</name>
</gene>
<dbReference type="GO" id="GO:0016226">
    <property type="term" value="P:iron-sulfur cluster assembly"/>
    <property type="evidence" value="ECO:0007669"/>
    <property type="project" value="TreeGrafter"/>
</dbReference>
<dbReference type="InParanoid" id="I3EJR8"/>
<dbReference type="Gene3D" id="2.130.10.10">
    <property type="entry name" value="YVTN repeat-like/Quinoprotein amine dehydrogenase"/>
    <property type="match status" value="1"/>
</dbReference>
<protein>
    <recommendedName>
        <fullName evidence="3">Anaphase-promoting complex subunit 4 WD40 domain-containing protein</fullName>
    </recommendedName>
</protein>
<dbReference type="InterPro" id="IPR036322">
    <property type="entry name" value="WD40_repeat_dom_sf"/>
</dbReference>
<dbReference type="STRING" id="935791.I3EJR8"/>
<dbReference type="OrthoDB" id="284782at2759"/>
<dbReference type="InterPro" id="IPR015943">
    <property type="entry name" value="WD40/YVTN_repeat-like_dom_sf"/>
</dbReference>
<dbReference type="VEuPathDB" id="MicrosporidiaDB:NEQG_00235"/>
<dbReference type="OMA" id="VIWHENS"/>
<dbReference type="SMART" id="SM00320">
    <property type="entry name" value="WD40"/>
    <property type="match status" value="3"/>
</dbReference>
<name>I3EJR8_NEMP3</name>
<proteinExistence type="predicted"/>
<dbReference type="SUPFAM" id="SSF50978">
    <property type="entry name" value="WD40 repeat-like"/>
    <property type="match status" value="1"/>
</dbReference>
<evidence type="ECO:0000313" key="1">
    <source>
        <dbReference type="EMBL" id="EIJ89465.1"/>
    </source>
</evidence>
<evidence type="ECO:0008006" key="3">
    <source>
        <dbReference type="Google" id="ProtNLM"/>
    </source>
</evidence>
<dbReference type="GO" id="GO:0097361">
    <property type="term" value="C:cytosolic [4Fe-4S] assembly targeting complex"/>
    <property type="evidence" value="ECO:0007669"/>
    <property type="project" value="TreeGrafter"/>
</dbReference>
<reference evidence="1" key="1">
    <citation type="submission" date="2011-01" db="EMBL/GenBank/DDBJ databases">
        <title>The Genome Sequence of Nematocida parisii strain ERTm3.</title>
        <authorList>
            <consortium name="The Broad Institute Genome Sequencing Platform"/>
            <consortium name="The Broad Institute Genome Sequencing Center for Infectious Disease"/>
            <person name="Cuomo C."/>
            <person name="Troemel E."/>
            <person name="Young S.K."/>
            <person name="Zeng Q."/>
            <person name="Gargeya S."/>
            <person name="Fitzgerald M."/>
            <person name="Haas B."/>
            <person name="Abouelleil A."/>
            <person name="Alvarado L."/>
            <person name="Arachchi H.M."/>
            <person name="Berlin A."/>
            <person name="Chapman S.B."/>
            <person name="Gearin G."/>
            <person name="Goldberg J."/>
            <person name="Griggs A."/>
            <person name="Gujja S."/>
            <person name="Hansen M."/>
            <person name="Heiman D."/>
            <person name="Howarth C."/>
            <person name="Larimer J."/>
            <person name="Lui A."/>
            <person name="MacDonald P.J.P."/>
            <person name="McCowen C."/>
            <person name="Montmayeur A."/>
            <person name="Murphy C."/>
            <person name="Neiman D."/>
            <person name="Pearson M."/>
            <person name="Priest M."/>
            <person name="Roberts A."/>
            <person name="Saif S."/>
            <person name="Shea T."/>
            <person name="Sisk P."/>
            <person name="Stolte C."/>
            <person name="Sykes S."/>
            <person name="Wortman J."/>
            <person name="Nusbaum C."/>
            <person name="Birren B."/>
        </authorList>
    </citation>
    <scope>NUCLEOTIDE SEQUENCE</scope>
    <source>
        <strain evidence="1">ERTm3</strain>
    </source>
</reference>
<dbReference type="AlphaFoldDB" id="I3EJR8"/>
<sequence length="305" mass="35072">MKNKKIMKKKSTVMGDQKIQKCEEYSVHENNSGDILGIGNIDENNIIRRGEFMKDSDLIGVGYFNGVCDIINTQTGDLIDRLEGDESEIKSISFNECGRLAFSTRQGSIWVWLMNSDGEWEIEEIIEYSESDVKSVIWHENSLISVGYSNEIVIYNRWEDDVCGIKWEIENIFKMDSCIWDVSIIEDSVSYMGAVTQSGILKIFKKDYENTSDWEVVKEQKISEYPIISMCNGIINSIKCFAMIINRRNLALYSVDGVLIKEYSVLTEYDEPVDIIFSEKSSSFIILSYQIHSQKKRAIIRSIKL</sequence>
<keyword evidence="2" id="KW-1185">Reference proteome</keyword>
<dbReference type="HOGENOM" id="CLU_064987_0_0_1"/>
<dbReference type="InterPro" id="IPR001680">
    <property type="entry name" value="WD40_rpt"/>
</dbReference>